<keyword evidence="2" id="KW-1185">Reference proteome</keyword>
<dbReference type="Gene3D" id="1.10.10.10">
    <property type="entry name" value="Winged helix-like DNA-binding domain superfamily/Winged helix DNA-binding domain"/>
    <property type="match status" value="1"/>
</dbReference>
<dbReference type="PANTHER" id="PTHR33204:SF29">
    <property type="entry name" value="TRANSCRIPTIONAL REGULATOR"/>
    <property type="match status" value="1"/>
</dbReference>
<name>A0A6S6R0R6_9FIRM</name>
<dbReference type="RefSeq" id="WP_184096047.1">
    <property type="nucleotide sequence ID" value="NZ_AP023367.1"/>
</dbReference>
<dbReference type="SUPFAM" id="SSF46785">
    <property type="entry name" value="Winged helix' DNA-binding domain"/>
    <property type="match status" value="1"/>
</dbReference>
<dbReference type="EMBL" id="AP023367">
    <property type="protein sequence ID" value="BCJ96504.1"/>
    <property type="molecule type" value="Genomic_DNA"/>
</dbReference>
<dbReference type="CDD" id="cd00090">
    <property type="entry name" value="HTH_ARSR"/>
    <property type="match status" value="1"/>
</dbReference>
<sequence length="113" mass="13159">MKQEVPELYGKCPYTTVQRIFSGKWAIIIIFHLSGGTLRFGELQRRIPEVTQAALTKQLRTLEEFGMVNRYVYPEVPPKVEYSLTNIGKDFIPVLKQFECFGDKYIAYLNIHK</sequence>
<dbReference type="PROSITE" id="PS51118">
    <property type="entry name" value="HTH_HXLR"/>
    <property type="match status" value="1"/>
</dbReference>
<dbReference type="Pfam" id="PF01638">
    <property type="entry name" value="HxlR"/>
    <property type="match status" value="1"/>
</dbReference>
<dbReference type="InterPro" id="IPR002577">
    <property type="entry name" value="HTH_HxlR"/>
</dbReference>
<accession>A0A6S6R0R6</accession>
<dbReference type="InterPro" id="IPR036390">
    <property type="entry name" value="WH_DNA-bd_sf"/>
</dbReference>
<dbReference type="InterPro" id="IPR036388">
    <property type="entry name" value="WH-like_DNA-bd_sf"/>
</dbReference>
<reference evidence="1 2" key="1">
    <citation type="journal article" date="2016" name="Int. J. Syst. Evol. Microbiol.">
        <title>Descriptions of Anaerotaenia torta gen. nov., sp. nov. and Anaerocolumna cellulosilytica gen. nov., sp. nov. isolated from a methanogenic reactor of cattle waste.</title>
        <authorList>
            <person name="Uek A."/>
            <person name="Ohtaki Y."/>
            <person name="Kaku N."/>
            <person name="Ueki K."/>
        </authorList>
    </citation>
    <scope>NUCLEOTIDE SEQUENCE [LARGE SCALE GENOMIC DNA]</scope>
    <source>
        <strain evidence="1 2">SN021</strain>
    </source>
</reference>
<organism evidence="1 2">
    <name type="scientific">Anaerocolumna cellulosilytica</name>
    <dbReference type="NCBI Taxonomy" id="433286"/>
    <lineage>
        <taxon>Bacteria</taxon>
        <taxon>Bacillati</taxon>
        <taxon>Bacillota</taxon>
        <taxon>Clostridia</taxon>
        <taxon>Lachnospirales</taxon>
        <taxon>Lachnospiraceae</taxon>
        <taxon>Anaerocolumna</taxon>
    </lineage>
</organism>
<protein>
    <submittedName>
        <fullName evidence="1">Transcriptional regulator</fullName>
    </submittedName>
</protein>
<gene>
    <name evidence="1" type="ORF">acsn021_40730</name>
</gene>
<proteinExistence type="predicted"/>
<evidence type="ECO:0000313" key="1">
    <source>
        <dbReference type="EMBL" id="BCJ96504.1"/>
    </source>
</evidence>
<evidence type="ECO:0000313" key="2">
    <source>
        <dbReference type="Proteomes" id="UP000515561"/>
    </source>
</evidence>
<dbReference type="Proteomes" id="UP000515561">
    <property type="component" value="Chromosome"/>
</dbReference>
<dbReference type="PANTHER" id="PTHR33204">
    <property type="entry name" value="TRANSCRIPTIONAL REGULATOR, MARR FAMILY"/>
    <property type="match status" value="1"/>
</dbReference>
<dbReference type="KEGG" id="acel:acsn021_40730"/>
<dbReference type="AlphaFoldDB" id="A0A6S6R0R6"/>
<dbReference type="InterPro" id="IPR011991">
    <property type="entry name" value="ArsR-like_HTH"/>
</dbReference>